<dbReference type="RefSeq" id="XP_007398981.1">
    <property type="nucleotide sequence ID" value="XM_007398919.1"/>
</dbReference>
<dbReference type="InParanoid" id="K5W0K9"/>
<keyword evidence="3" id="KW-1185">Reference proteome</keyword>
<evidence type="ECO:0000256" key="1">
    <source>
        <dbReference type="SAM" id="MobiDB-lite"/>
    </source>
</evidence>
<proteinExistence type="predicted"/>
<dbReference type="AlphaFoldDB" id="K5W0K9"/>
<gene>
    <name evidence="2" type="ORF">PHACADRAFT_100468</name>
</gene>
<protein>
    <submittedName>
        <fullName evidence="2">Uncharacterized protein</fullName>
    </submittedName>
</protein>
<evidence type="ECO:0000313" key="2">
    <source>
        <dbReference type="EMBL" id="EKM52640.1"/>
    </source>
</evidence>
<dbReference type="HOGENOM" id="CLU_2711670_0_0_1"/>
<feature type="non-terminal residue" evidence="2">
    <location>
        <position position="1"/>
    </location>
</feature>
<dbReference type="STRING" id="650164.K5W0K9"/>
<organism evidence="2 3">
    <name type="scientific">Phanerochaete carnosa (strain HHB-10118-sp)</name>
    <name type="common">White-rot fungus</name>
    <name type="synonym">Peniophora carnosa</name>
    <dbReference type="NCBI Taxonomy" id="650164"/>
    <lineage>
        <taxon>Eukaryota</taxon>
        <taxon>Fungi</taxon>
        <taxon>Dikarya</taxon>
        <taxon>Basidiomycota</taxon>
        <taxon>Agaricomycotina</taxon>
        <taxon>Agaricomycetes</taxon>
        <taxon>Polyporales</taxon>
        <taxon>Phanerochaetaceae</taxon>
        <taxon>Phanerochaete</taxon>
    </lineage>
</organism>
<dbReference type="EMBL" id="JH930475">
    <property type="protein sequence ID" value="EKM52640.1"/>
    <property type="molecule type" value="Genomic_DNA"/>
</dbReference>
<dbReference type="Proteomes" id="UP000008370">
    <property type="component" value="Unassembled WGS sequence"/>
</dbReference>
<dbReference type="KEGG" id="pco:PHACADRAFT_100468"/>
<sequence>HANNIPGSRHEKEGFRGLWRKVKSPEQPDEGVPFDTDDAMFNPPVPSLHEPPLTAKHSEDPRRPSVCQLVFDT</sequence>
<dbReference type="GeneID" id="18907156"/>
<accession>K5W0K9</accession>
<reference evidence="2 3" key="1">
    <citation type="journal article" date="2012" name="BMC Genomics">
        <title>Comparative genomics of the white-rot fungi, Phanerochaete carnosa and P. chrysosporium, to elucidate the genetic basis of the distinct wood types they colonize.</title>
        <authorList>
            <person name="Suzuki H."/>
            <person name="MacDonald J."/>
            <person name="Syed K."/>
            <person name="Salamov A."/>
            <person name="Hori C."/>
            <person name="Aerts A."/>
            <person name="Henrissat B."/>
            <person name="Wiebenga A."/>
            <person name="vanKuyk P.A."/>
            <person name="Barry K."/>
            <person name="Lindquist E."/>
            <person name="LaButti K."/>
            <person name="Lapidus A."/>
            <person name="Lucas S."/>
            <person name="Coutinho P."/>
            <person name="Gong Y."/>
            <person name="Samejima M."/>
            <person name="Mahadevan R."/>
            <person name="Abou-Zaid M."/>
            <person name="de Vries R.P."/>
            <person name="Igarashi K."/>
            <person name="Yadav J.S."/>
            <person name="Grigoriev I.V."/>
            <person name="Master E.R."/>
        </authorList>
    </citation>
    <scope>NUCLEOTIDE SEQUENCE [LARGE SCALE GENOMIC DNA]</scope>
    <source>
        <strain evidence="2 3">HHB-10118-sp</strain>
    </source>
</reference>
<feature type="region of interest" description="Disordered" evidence="1">
    <location>
        <begin position="1"/>
        <end position="73"/>
    </location>
</feature>
<name>K5W0K9_PHACS</name>
<evidence type="ECO:0000313" key="3">
    <source>
        <dbReference type="Proteomes" id="UP000008370"/>
    </source>
</evidence>
<dbReference type="OrthoDB" id="10255964at2759"/>